<evidence type="ECO:0000259" key="9">
    <source>
        <dbReference type="PROSITE" id="PS51755"/>
    </source>
</evidence>
<accession>A0A7I7QYP4</accession>
<evidence type="ECO:0000259" key="8">
    <source>
        <dbReference type="PROSITE" id="PS50110"/>
    </source>
</evidence>
<dbReference type="SMART" id="SM00448">
    <property type="entry name" value="REC"/>
    <property type="match status" value="1"/>
</dbReference>
<feature type="DNA-binding region" description="OmpR/PhoB-type" evidence="7">
    <location>
        <begin position="172"/>
        <end position="269"/>
    </location>
</feature>
<evidence type="ECO:0000256" key="3">
    <source>
        <dbReference type="ARBA" id="ARBA00023015"/>
    </source>
</evidence>
<dbReference type="InterPro" id="IPR001789">
    <property type="entry name" value="Sig_transdc_resp-reg_receiver"/>
</dbReference>
<dbReference type="GO" id="GO:0005829">
    <property type="term" value="C:cytosol"/>
    <property type="evidence" value="ECO:0007669"/>
    <property type="project" value="TreeGrafter"/>
</dbReference>
<name>A0A7I7QYP4_9MYCO</name>
<keyword evidence="1 6" id="KW-0597">Phosphoprotein</keyword>
<dbReference type="GO" id="GO:0006355">
    <property type="term" value="P:regulation of DNA-templated transcription"/>
    <property type="evidence" value="ECO:0007669"/>
    <property type="project" value="InterPro"/>
</dbReference>
<gene>
    <name evidence="10" type="ORF">MSEDJ_52330</name>
</gene>
<evidence type="ECO:0000313" key="10">
    <source>
        <dbReference type="EMBL" id="BBY31137.1"/>
    </source>
</evidence>
<protein>
    <submittedName>
        <fullName evidence="10">DNA-binding response regulator</fullName>
    </submittedName>
</protein>
<dbReference type="EMBL" id="AP022588">
    <property type="protein sequence ID" value="BBY31137.1"/>
    <property type="molecule type" value="Genomic_DNA"/>
</dbReference>
<dbReference type="FunFam" id="1.10.10.10:FF:000005">
    <property type="entry name" value="Two-component system response regulator"/>
    <property type="match status" value="1"/>
</dbReference>
<dbReference type="KEGG" id="msei:MSEDJ_52330"/>
<sequence length="271" mass="30397">MNRVARSGPIGRMFPMTMQQQVRGAPPRQAVLGQLPRMYRPDGSPIRTLLVDDERALTNLVQMALKFEGWEVDVAHDAAEAVDKYQANTPDVVVLDIMLPDMDGLGVLERLRESGTYVPILFLTARDSVRDRVNGLTAGGDDYMTKPFSLEELVARLRGLLRRSAYLTPEDGEVLTVGDLVLDAANRTVTRGGVDVALTSTEFEFLRFLMRNQRRAVTRQEILERVWNYDFGGKSSIVDLYVSYLRKKVDSGHSPMIHTVRGVGYALRPVE</sequence>
<dbReference type="InterPro" id="IPR001867">
    <property type="entry name" value="OmpR/PhoB-type_DNA-bd"/>
</dbReference>
<dbReference type="Gene3D" id="6.10.250.690">
    <property type="match status" value="1"/>
</dbReference>
<evidence type="ECO:0000313" key="11">
    <source>
        <dbReference type="Proteomes" id="UP000467193"/>
    </source>
</evidence>
<dbReference type="Gene3D" id="1.10.10.10">
    <property type="entry name" value="Winged helix-like DNA-binding domain superfamily/Winged helix DNA-binding domain"/>
    <property type="match status" value="1"/>
</dbReference>
<dbReference type="PROSITE" id="PS51755">
    <property type="entry name" value="OMPR_PHOB"/>
    <property type="match status" value="1"/>
</dbReference>
<dbReference type="SMART" id="SM00862">
    <property type="entry name" value="Trans_reg_C"/>
    <property type="match status" value="1"/>
</dbReference>
<keyword evidence="5" id="KW-0804">Transcription</keyword>
<dbReference type="GO" id="GO:0000976">
    <property type="term" value="F:transcription cis-regulatory region binding"/>
    <property type="evidence" value="ECO:0007669"/>
    <property type="project" value="TreeGrafter"/>
</dbReference>
<dbReference type="FunFam" id="3.40.50.2300:FF:000001">
    <property type="entry name" value="DNA-binding response regulator PhoB"/>
    <property type="match status" value="1"/>
</dbReference>
<dbReference type="InterPro" id="IPR011006">
    <property type="entry name" value="CheY-like_superfamily"/>
</dbReference>
<dbReference type="CDD" id="cd00383">
    <property type="entry name" value="trans_reg_C"/>
    <property type="match status" value="1"/>
</dbReference>
<dbReference type="SUPFAM" id="SSF46894">
    <property type="entry name" value="C-terminal effector domain of the bipartite response regulators"/>
    <property type="match status" value="1"/>
</dbReference>
<keyword evidence="3" id="KW-0805">Transcription regulation</keyword>
<feature type="domain" description="OmpR/PhoB-type" evidence="9">
    <location>
        <begin position="172"/>
        <end position="269"/>
    </location>
</feature>
<feature type="modified residue" description="4-aspartylphosphate" evidence="6">
    <location>
        <position position="96"/>
    </location>
</feature>
<dbReference type="Proteomes" id="UP000467193">
    <property type="component" value="Chromosome"/>
</dbReference>
<dbReference type="AlphaFoldDB" id="A0A7I7QYP4"/>
<organism evidence="10 11">
    <name type="scientific">Mycolicibacterium sediminis</name>
    <dbReference type="NCBI Taxonomy" id="1286180"/>
    <lineage>
        <taxon>Bacteria</taxon>
        <taxon>Bacillati</taxon>
        <taxon>Actinomycetota</taxon>
        <taxon>Actinomycetes</taxon>
        <taxon>Mycobacteriales</taxon>
        <taxon>Mycobacteriaceae</taxon>
        <taxon>Mycolicibacterium</taxon>
    </lineage>
</organism>
<keyword evidence="4 7" id="KW-0238">DNA-binding</keyword>
<dbReference type="Gene3D" id="3.40.50.2300">
    <property type="match status" value="1"/>
</dbReference>
<dbReference type="GO" id="GO:0032993">
    <property type="term" value="C:protein-DNA complex"/>
    <property type="evidence" value="ECO:0007669"/>
    <property type="project" value="TreeGrafter"/>
</dbReference>
<dbReference type="Pfam" id="PF00486">
    <property type="entry name" value="Trans_reg_C"/>
    <property type="match status" value="1"/>
</dbReference>
<evidence type="ECO:0000256" key="6">
    <source>
        <dbReference type="PROSITE-ProRule" id="PRU00169"/>
    </source>
</evidence>
<keyword evidence="11" id="KW-1185">Reference proteome</keyword>
<dbReference type="PANTHER" id="PTHR48111">
    <property type="entry name" value="REGULATOR OF RPOS"/>
    <property type="match status" value="1"/>
</dbReference>
<feature type="domain" description="Response regulatory" evidence="8">
    <location>
        <begin position="47"/>
        <end position="161"/>
    </location>
</feature>
<dbReference type="GO" id="GO:0000156">
    <property type="term" value="F:phosphorelay response regulator activity"/>
    <property type="evidence" value="ECO:0007669"/>
    <property type="project" value="TreeGrafter"/>
</dbReference>
<dbReference type="Pfam" id="PF00072">
    <property type="entry name" value="Response_reg"/>
    <property type="match status" value="1"/>
</dbReference>
<dbReference type="InterPro" id="IPR016032">
    <property type="entry name" value="Sig_transdc_resp-reg_C-effctor"/>
</dbReference>
<dbReference type="InterPro" id="IPR039420">
    <property type="entry name" value="WalR-like"/>
</dbReference>
<proteinExistence type="predicted"/>
<dbReference type="InterPro" id="IPR036388">
    <property type="entry name" value="WH-like_DNA-bd_sf"/>
</dbReference>
<reference evidence="10 11" key="1">
    <citation type="journal article" date="2019" name="Emerg. Microbes Infect.">
        <title>Comprehensive subspecies identification of 175 nontuberculous mycobacteria species based on 7547 genomic profiles.</title>
        <authorList>
            <person name="Matsumoto Y."/>
            <person name="Kinjo T."/>
            <person name="Motooka D."/>
            <person name="Nabeya D."/>
            <person name="Jung N."/>
            <person name="Uechi K."/>
            <person name="Horii T."/>
            <person name="Iida T."/>
            <person name="Fujita J."/>
            <person name="Nakamura S."/>
        </authorList>
    </citation>
    <scope>NUCLEOTIDE SEQUENCE [LARGE SCALE GENOMIC DNA]</scope>
    <source>
        <strain evidence="10 11">JCM 17899</strain>
    </source>
</reference>
<dbReference type="PROSITE" id="PS50110">
    <property type="entry name" value="RESPONSE_REGULATORY"/>
    <property type="match status" value="1"/>
</dbReference>
<evidence type="ECO:0000256" key="4">
    <source>
        <dbReference type="ARBA" id="ARBA00023125"/>
    </source>
</evidence>
<dbReference type="PANTHER" id="PTHR48111:SF28">
    <property type="entry name" value="TRANSCRIPTIONAL REGULATORY PROTEIN TCRX-RELATED"/>
    <property type="match status" value="1"/>
</dbReference>
<evidence type="ECO:0000256" key="2">
    <source>
        <dbReference type="ARBA" id="ARBA00023012"/>
    </source>
</evidence>
<evidence type="ECO:0000256" key="7">
    <source>
        <dbReference type="PROSITE-ProRule" id="PRU01091"/>
    </source>
</evidence>
<evidence type="ECO:0000256" key="1">
    <source>
        <dbReference type="ARBA" id="ARBA00022553"/>
    </source>
</evidence>
<keyword evidence="2" id="KW-0902">Two-component regulatory system</keyword>
<dbReference type="SUPFAM" id="SSF52172">
    <property type="entry name" value="CheY-like"/>
    <property type="match status" value="1"/>
</dbReference>
<evidence type="ECO:0000256" key="5">
    <source>
        <dbReference type="ARBA" id="ARBA00023163"/>
    </source>
</evidence>